<sequence length="285" mass="31025">MDRRGIPAGYISSLEQRLLETEVALFEALSLINNPQYRNDDTQTESSLAGVLSDQSTRQSKEAKIEEWKRLPLRTPSQRQEWWRDRVAISNGRDSKEAGGGSSMSPGTENHQWSGRPPGVQQGNNPTAAQEQPHPYLQHHQHQPQHAQEDHKDFRQMSPRLYGVAMRSPETMQRTQESPPRINRIPPVAGSSATAIAAATGIATTTATATTTTAEPWEAPSMAWHAGEGGSSGAPRADAEDTEMEEAGGYSGDNIESGGGNGGSQFAGAAQDAKQMSSVQWRKYF</sequence>
<name>A0A3E2GRR4_SCYLI</name>
<proteinExistence type="predicted"/>
<dbReference type="EMBL" id="NCSJ02000631">
    <property type="protein sequence ID" value="RFU23747.1"/>
    <property type="molecule type" value="Genomic_DNA"/>
</dbReference>
<feature type="non-terminal residue" evidence="2">
    <location>
        <position position="1"/>
    </location>
</feature>
<dbReference type="OrthoDB" id="3862662at2759"/>
<feature type="compositionally biased region" description="Polar residues" evidence="1">
    <location>
        <begin position="274"/>
        <end position="285"/>
    </location>
</feature>
<comment type="caution">
    <text evidence="2">The sequence shown here is derived from an EMBL/GenBank/DDBJ whole genome shotgun (WGS) entry which is preliminary data.</text>
</comment>
<feature type="region of interest" description="Disordered" evidence="1">
    <location>
        <begin position="226"/>
        <end position="285"/>
    </location>
</feature>
<dbReference type="AlphaFoldDB" id="A0A3E2GRR4"/>
<feature type="compositionally biased region" description="Polar residues" evidence="1">
    <location>
        <begin position="103"/>
        <end position="113"/>
    </location>
</feature>
<feature type="region of interest" description="Disordered" evidence="1">
    <location>
        <begin position="36"/>
        <end position="64"/>
    </location>
</feature>
<reference evidence="2 3" key="1">
    <citation type="submission" date="2018-05" db="EMBL/GenBank/DDBJ databases">
        <title>Draft genome sequence of Scytalidium lignicola DSM 105466, a ubiquitous saprotrophic fungus.</title>
        <authorList>
            <person name="Buettner E."/>
            <person name="Gebauer A.M."/>
            <person name="Hofrichter M."/>
            <person name="Liers C."/>
            <person name="Kellner H."/>
        </authorList>
    </citation>
    <scope>NUCLEOTIDE SEQUENCE [LARGE SCALE GENOMIC DNA]</scope>
    <source>
        <strain evidence="2 3">DSM 105466</strain>
    </source>
</reference>
<organism evidence="2 3">
    <name type="scientific">Scytalidium lignicola</name>
    <name type="common">Hyphomycete</name>
    <dbReference type="NCBI Taxonomy" id="5539"/>
    <lineage>
        <taxon>Eukaryota</taxon>
        <taxon>Fungi</taxon>
        <taxon>Dikarya</taxon>
        <taxon>Ascomycota</taxon>
        <taxon>Pezizomycotina</taxon>
        <taxon>Leotiomycetes</taxon>
        <taxon>Leotiomycetes incertae sedis</taxon>
        <taxon>Scytalidium</taxon>
    </lineage>
</organism>
<protein>
    <submittedName>
        <fullName evidence="2">Uncharacterized protein</fullName>
    </submittedName>
</protein>
<evidence type="ECO:0000313" key="3">
    <source>
        <dbReference type="Proteomes" id="UP000258309"/>
    </source>
</evidence>
<gene>
    <name evidence="2" type="ORF">B7463_g12590</name>
</gene>
<keyword evidence="3" id="KW-1185">Reference proteome</keyword>
<feature type="region of interest" description="Disordered" evidence="1">
    <location>
        <begin position="91"/>
        <end position="152"/>
    </location>
</feature>
<dbReference type="Proteomes" id="UP000258309">
    <property type="component" value="Unassembled WGS sequence"/>
</dbReference>
<accession>A0A3E2GRR4</accession>
<feature type="non-terminal residue" evidence="2">
    <location>
        <position position="285"/>
    </location>
</feature>
<evidence type="ECO:0000256" key="1">
    <source>
        <dbReference type="SAM" id="MobiDB-lite"/>
    </source>
</evidence>
<evidence type="ECO:0000313" key="2">
    <source>
        <dbReference type="EMBL" id="RFU23747.1"/>
    </source>
</evidence>
<feature type="region of interest" description="Disordered" evidence="1">
    <location>
        <begin position="165"/>
        <end position="185"/>
    </location>
</feature>